<feature type="compositionally biased region" description="Low complexity" evidence="1">
    <location>
        <begin position="105"/>
        <end position="123"/>
    </location>
</feature>
<feature type="region of interest" description="Disordered" evidence="1">
    <location>
        <begin position="82"/>
        <end position="196"/>
    </location>
</feature>
<name>A0ABP7YEZ9_9ACTN</name>
<comment type="caution">
    <text evidence="2">The sequence shown here is derived from an EMBL/GenBank/DDBJ whole genome shotgun (WGS) entry which is preliminary data.</text>
</comment>
<evidence type="ECO:0008006" key="4">
    <source>
        <dbReference type="Google" id="ProtNLM"/>
    </source>
</evidence>
<dbReference type="RefSeq" id="WP_345019168.1">
    <property type="nucleotide sequence ID" value="NZ_BAABDO010000016.1"/>
</dbReference>
<dbReference type="Proteomes" id="UP001500266">
    <property type="component" value="Unassembled WGS sequence"/>
</dbReference>
<dbReference type="EMBL" id="BAABDO010000016">
    <property type="protein sequence ID" value="GAA4135012.1"/>
    <property type="molecule type" value="Genomic_DNA"/>
</dbReference>
<protein>
    <recommendedName>
        <fullName evidence="4">DNA polymerase III subunits gamma and tau</fullName>
    </recommendedName>
</protein>
<keyword evidence="3" id="KW-1185">Reference proteome</keyword>
<proteinExistence type="predicted"/>
<feature type="compositionally biased region" description="Pro residues" evidence="1">
    <location>
        <begin position="153"/>
        <end position="172"/>
    </location>
</feature>
<organism evidence="2 3">
    <name type="scientific">Actinomadura keratinilytica</name>
    <dbReference type="NCBI Taxonomy" id="547461"/>
    <lineage>
        <taxon>Bacteria</taxon>
        <taxon>Bacillati</taxon>
        <taxon>Actinomycetota</taxon>
        <taxon>Actinomycetes</taxon>
        <taxon>Streptosporangiales</taxon>
        <taxon>Thermomonosporaceae</taxon>
        <taxon>Actinomadura</taxon>
    </lineage>
</organism>
<gene>
    <name evidence="2" type="ORF">GCM10022416_17300</name>
</gene>
<evidence type="ECO:0000313" key="2">
    <source>
        <dbReference type="EMBL" id="GAA4135012.1"/>
    </source>
</evidence>
<evidence type="ECO:0000313" key="3">
    <source>
        <dbReference type="Proteomes" id="UP001500266"/>
    </source>
</evidence>
<reference evidence="3" key="1">
    <citation type="journal article" date="2019" name="Int. J. Syst. Evol. Microbiol.">
        <title>The Global Catalogue of Microorganisms (GCM) 10K type strain sequencing project: providing services to taxonomists for standard genome sequencing and annotation.</title>
        <authorList>
            <consortium name="The Broad Institute Genomics Platform"/>
            <consortium name="The Broad Institute Genome Sequencing Center for Infectious Disease"/>
            <person name="Wu L."/>
            <person name="Ma J."/>
        </authorList>
    </citation>
    <scope>NUCLEOTIDE SEQUENCE [LARGE SCALE GENOMIC DNA]</scope>
    <source>
        <strain evidence="3">JCM 17316</strain>
    </source>
</reference>
<evidence type="ECO:0000256" key="1">
    <source>
        <dbReference type="SAM" id="MobiDB-lite"/>
    </source>
</evidence>
<feature type="compositionally biased region" description="Acidic residues" evidence="1">
    <location>
        <begin position="173"/>
        <end position="192"/>
    </location>
</feature>
<sequence length="216" mass="22115">MVQRMWPDIVEAVKQRSRVAWMAIMSGVQPISLEGNLLTLSFEAEGARTNFTNGGRDAVLREVLKQRLGVDWRIDTVLAGAAPARGRGGGPAKGRPGGMQGGSPGPAAAFGGSAAPAPSRGPAEPAPAPVPPPPSAPAASDQGPWTVAAPKPSVTPAPVPPPADEPPPPEPPPLDESDEVDPEGDADADGSEAELNGMALIMRELGGQIIREIDNT</sequence>
<feature type="compositionally biased region" description="Pro residues" evidence="1">
    <location>
        <begin position="124"/>
        <end position="136"/>
    </location>
</feature>
<feature type="compositionally biased region" description="Gly residues" evidence="1">
    <location>
        <begin position="86"/>
        <end position="104"/>
    </location>
</feature>
<accession>A0ABP7YEZ9</accession>